<keyword evidence="4" id="KW-0808">Transferase</keyword>
<keyword evidence="3" id="KW-0328">Glycosyltransferase</keyword>
<comment type="caution">
    <text evidence="8">The sequence shown here is derived from an EMBL/GenBank/DDBJ whole genome shotgun (WGS) entry which is preliminary data.</text>
</comment>
<name>A0AAW1PAK8_9CHLO</name>
<dbReference type="GO" id="GO:0016758">
    <property type="term" value="F:hexosyltransferase activity"/>
    <property type="evidence" value="ECO:0007669"/>
    <property type="project" value="TreeGrafter"/>
</dbReference>
<dbReference type="Gene3D" id="3.90.550.20">
    <property type="match status" value="1"/>
</dbReference>
<keyword evidence="9" id="KW-1185">Reference proteome</keyword>
<accession>A0AAW1PAK8</accession>
<keyword evidence="5" id="KW-0333">Golgi apparatus</keyword>
<dbReference type="InterPro" id="IPR029044">
    <property type="entry name" value="Nucleotide-diphossugar_trans"/>
</dbReference>
<gene>
    <name evidence="8" type="ORF">WJX72_001106</name>
</gene>
<feature type="domain" description="Alpha 1,4-glycosyltransferase" evidence="7">
    <location>
        <begin position="161"/>
        <end position="293"/>
    </location>
</feature>
<evidence type="ECO:0000256" key="5">
    <source>
        <dbReference type="ARBA" id="ARBA00023034"/>
    </source>
</evidence>
<evidence type="ECO:0000256" key="6">
    <source>
        <dbReference type="ARBA" id="ARBA00023136"/>
    </source>
</evidence>
<keyword evidence="6" id="KW-0472">Membrane</keyword>
<evidence type="ECO:0000256" key="4">
    <source>
        <dbReference type="ARBA" id="ARBA00022679"/>
    </source>
</evidence>
<evidence type="ECO:0000313" key="9">
    <source>
        <dbReference type="Proteomes" id="UP001489004"/>
    </source>
</evidence>
<dbReference type="GO" id="GO:0006688">
    <property type="term" value="P:glycosphingolipid biosynthetic process"/>
    <property type="evidence" value="ECO:0007669"/>
    <property type="project" value="TreeGrafter"/>
</dbReference>
<comment type="subcellular location">
    <subcellularLocation>
        <location evidence="1">Golgi apparatus membrane</location>
        <topology evidence="1">Single-pass type II membrane protein</topology>
    </subcellularLocation>
</comment>
<dbReference type="Proteomes" id="UP001489004">
    <property type="component" value="Unassembled WGS sequence"/>
</dbReference>
<comment type="similarity">
    <text evidence="2">Belongs to the glycosyltransferase 32 family.</text>
</comment>
<dbReference type="EMBL" id="JALJOR010000015">
    <property type="protein sequence ID" value="KAK9805489.1"/>
    <property type="molecule type" value="Genomic_DNA"/>
</dbReference>
<dbReference type="SUPFAM" id="SSF53448">
    <property type="entry name" value="Nucleotide-diphospho-sugar transferases"/>
    <property type="match status" value="1"/>
</dbReference>
<evidence type="ECO:0000313" key="8">
    <source>
        <dbReference type="EMBL" id="KAK9805489.1"/>
    </source>
</evidence>
<dbReference type="Pfam" id="PF04572">
    <property type="entry name" value="Gb3_synth"/>
    <property type="match status" value="1"/>
</dbReference>
<dbReference type="Pfam" id="PF04488">
    <property type="entry name" value="Gly_transf_sug"/>
    <property type="match status" value="1"/>
</dbReference>
<dbReference type="InterPro" id="IPR007652">
    <property type="entry name" value="A1-4-GlycosylTfrase_dom"/>
</dbReference>
<dbReference type="InterPro" id="IPR051981">
    <property type="entry name" value="Glycosyltransf_32"/>
</dbReference>
<sequence>MTAVDRKHPGDSLKVQHNVFFIMAHQDIMTKPAYLCGLESAARLALQSNYRVTLFATDPTRIYNEWPLAAPLINICKVELEGVYASTPLEDWFQSGAYRNSTWVDQNLSNALRLALVYKYGGTYLDLDTITMSGEIFSERNTMGEVFEPEENGINNHFFSFEQHHPLVHRLMEAFVQRFDGYTWAHNGPKLFKSVYDRLCKASNDAACRGVVIVPRHRHTPYDVYTGPQALCTDWMINDAWERLMAESWLVHWSNSVFHKDLVLNGQEVFNVECYPPRSLLVKIMVHHCPVMNARLIPEFCDPNDPRFGPDAQDLITPPLTRVTAGVSGIAGPTPTRGKFKF</sequence>
<dbReference type="PANTHER" id="PTHR12042:SF21">
    <property type="entry name" value="ALPHA1,4-GALACTOSYLTRANSFERASE 1-RELATED"/>
    <property type="match status" value="1"/>
</dbReference>
<dbReference type="AlphaFoldDB" id="A0AAW1PAK8"/>
<evidence type="ECO:0000256" key="2">
    <source>
        <dbReference type="ARBA" id="ARBA00009003"/>
    </source>
</evidence>
<proteinExistence type="inferred from homology"/>
<reference evidence="8 9" key="1">
    <citation type="journal article" date="2024" name="Nat. Commun.">
        <title>Phylogenomics reveals the evolutionary origins of lichenization in chlorophyte algae.</title>
        <authorList>
            <person name="Puginier C."/>
            <person name="Libourel C."/>
            <person name="Otte J."/>
            <person name="Skaloud P."/>
            <person name="Haon M."/>
            <person name="Grisel S."/>
            <person name="Petersen M."/>
            <person name="Berrin J.G."/>
            <person name="Delaux P.M."/>
            <person name="Dal Grande F."/>
            <person name="Keller J."/>
        </authorList>
    </citation>
    <scope>NUCLEOTIDE SEQUENCE [LARGE SCALE GENOMIC DNA]</scope>
    <source>
        <strain evidence="8 9">SAG 2043</strain>
    </source>
</reference>
<protein>
    <recommendedName>
        <fullName evidence="7">Alpha 1,4-glycosyltransferase domain-containing protein</fullName>
    </recommendedName>
</protein>
<evidence type="ECO:0000259" key="7">
    <source>
        <dbReference type="Pfam" id="PF04572"/>
    </source>
</evidence>
<evidence type="ECO:0000256" key="3">
    <source>
        <dbReference type="ARBA" id="ARBA00022676"/>
    </source>
</evidence>
<evidence type="ECO:0000256" key="1">
    <source>
        <dbReference type="ARBA" id="ARBA00004323"/>
    </source>
</evidence>
<organism evidence="8 9">
    <name type="scientific">[Myrmecia] bisecta</name>
    <dbReference type="NCBI Taxonomy" id="41462"/>
    <lineage>
        <taxon>Eukaryota</taxon>
        <taxon>Viridiplantae</taxon>
        <taxon>Chlorophyta</taxon>
        <taxon>core chlorophytes</taxon>
        <taxon>Trebouxiophyceae</taxon>
        <taxon>Trebouxiales</taxon>
        <taxon>Trebouxiaceae</taxon>
        <taxon>Myrmecia</taxon>
    </lineage>
</organism>
<dbReference type="PANTHER" id="PTHR12042">
    <property type="entry name" value="LACTOSYLCERAMIDE 4-ALPHA-GALACTOSYLTRANSFERASE ALPHA- 1,4-GALACTOSYLTRANSFERASE"/>
    <property type="match status" value="1"/>
</dbReference>
<dbReference type="InterPro" id="IPR007577">
    <property type="entry name" value="GlycoTrfase_DXD_sugar-bd_CS"/>
</dbReference>
<dbReference type="GO" id="GO:0000139">
    <property type="term" value="C:Golgi membrane"/>
    <property type="evidence" value="ECO:0007669"/>
    <property type="project" value="UniProtKB-SubCell"/>
</dbReference>